<gene>
    <name evidence="1" type="ORF">MSAR_15860</name>
</gene>
<accession>A0A7I7SPI8</accession>
<dbReference type="Pfam" id="PF07751">
    <property type="entry name" value="Abi_2"/>
    <property type="match status" value="1"/>
</dbReference>
<proteinExistence type="predicted"/>
<dbReference type="Proteomes" id="UP000466445">
    <property type="component" value="Chromosome"/>
</dbReference>
<sequence>MVTYDKPHLTYEQQLARLVERGMPYRDHAAALSSLKRTGYYRLSAYTYSFRKRDADGVVESQFVDGSSLEAAVDLHDFDVKLRATLLAGLEAFEVALRVQIAYTLGRRDKYGHLDPENALDGGFCGHPADSSDPGGRTRYDIWLTKYDKRCKDAEREDFVKHFKEKYDGRLPIWAATEVMDLGLIARLYGFLLRDDRVKISRNFGPRREPDFRAWTKSLNLLRNHCAHGDRIWNRSFTYTLPEFATGAIDSRLDHLASSPDLMRRKLYSLAAVLASVLTTVDPYSNWPRSFATQAKKLPGVPQVVTHQMMGFPSDWQELELWKYQPVARGR</sequence>
<reference evidence="1 2" key="1">
    <citation type="journal article" date="2019" name="Emerg. Microbes Infect.">
        <title>Comprehensive subspecies identification of 175 nontuberculous mycobacteria species based on 7547 genomic profiles.</title>
        <authorList>
            <person name="Matsumoto Y."/>
            <person name="Kinjo T."/>
            <person name="Motooka D."/>
            <person name="Nabeya D."/>
            <person name="Jung N."/>
            <person name="Uechi K."/>
            <person name="Horii T."/>
            <person name="Iida T."/>
            <person name="Fujita J."/>
            <person name="Nakamura S."/>
        </authorList>
    </citation>
    <scope>NUCLEOTIDE SEQUENCE [LARGE SCALE GENOMIC DNA]</scope>
    <source>
        <strain evidence="1 2">JCM 30395</strain>
    </source>
</reference>
<organism evidence="1 2">
    <name type="scientific">Mycolicibacterium sarraceniae</name>
    <dbReference type="NCBI Taxonomy" id="1534348"/>
    <lineage>
        <taxon>Bacteria</taxon>
        <taxon>Bacillati</taxon>
        <taxon>Actinomycetota</taxon>
        <taxon>Actinomycetes</taxon>
        <taxon>Mycobacteriales</taxon>
        <taxon>Mycobacteriaceae</taxon>
        <taxon>Mycolicibacterium</taxon>
    </lineage>
</organism>
<name>A0A7I7SPI8_9MYCO</name>
<evidence type="ECO:0000313" key="2">
    <source>
        <dbReference type="Proteomes" id="UP000466445"/>
    </source>
</evidence>
<dbReference type="InterPro" id="IPR011664">
    <property type="entry name" value="Abi_system_AbiD/AbiF-like"/>
</dbReference>
<evidence type="ECO:0000313" key="1">
    <source>
        <dbReference type="EMBL" id="BBY58450.1"/>
    </source>
</evidence>
<dbReference type="EMBL" id="AP022595">
    <property type="protein sequence ID" value="BBY58450.1"/>
    <property type="molecule type" value="Genomic_DNA"/>
</dbReference>
<dbReference type="AlphaFoldDB" id="A0A7I7SPI8"/>
<keyword evidence="2" id="KW-1185">Reference proteome</keyword>
<protein>
    <submittedName>
        <fullName evidence="1">Abi family protein</fullName>
    </submittedName>
</protein>
<dbReference type="KEGG" id="msar:MSAR_15860"/>
<dbReference type="RefSeq" id="WP_163695993.1">
    <property type="nucleotide sequence ID" value="NZ_AP022595.1"/>
</dbReference>